<accession>A0A857JIZ6</accession>
<reference evidence="2 3" key="1">
    <citation type="submission" date="2019-12" db="EMBL/GenBank/DDBJ databases">
        <title>Genome sequencing and assembly of endphytes of Porphyra tenera.</title>
        <authorList>
            <person name="Park J.M."/>
            <person name="Shin R."/>
            <person name="Jo S.H."/>
        </authorList>
    </citation>
    <scope>NUCLEOTIDE SEQUENCE [LARGE SCALE GENOMIC DNA]</scope>
    <source>
        <strain evidence="2 3">GPM4</strain>
    </source>
</reference>
<dbReference type="GO" id="GO:0003677">
    <property type="term" value="F:DNA binding"/>
    <property type="evidence" value="ECO:0007669"/>
    <property type="project" value="InterPro"/>
</dbReference>
<dbReference type="InterPro" id="IPR001387">
    <property type="entry name" value="Cro/C1-type_HTH"/>
</dbReference>
<dbReference type="InterPro" id="IPR010982">
    <property type="entry name" value="Lambda_DNA-bd_dom_sf"/>
</dbReference>
<dbReference type="RefSeq" id="WP_160179871.1">
    <property type="nucleotide sequence ID" value="NZ_CP047656.1"/>
</dbReference>
<feature type="domain" description="HTH cro/C1-type" evidence="1">
    <location>
        <begin position="13"/>
        <end position="67"/>
    </location>
</feature>
<gene>
    <name evidence="2" type="ORF">FX988_02247</name>
</gene>
<dbReference type="PROSITE" id="PS50943">
    <property type="entry name" value="HTH_CROC1"/>
    <property type="match status" value="1"/>
</dbReference>
<dbReference type="SMART" id="SM00530">
    <property type="entry name" value="HTH_XRE"/>
    <property type="match status" value="1"/>
</dbReference>
<protein>
    <submittedName>
        <fullName evidence="2">Antitoxin HipB</fullName>
    </submittedName>
</protein>
<evidence type="ECO:0000259" key="1">
    <source>
        <dbReference type="PROSITE" id="PS50943"/>
    </source>
</evidence>
<dbReference type="SUPFAM" id="SSF47413">
    <property type="entry name" value="lambda repressor-like DNA-binding domains"/>
    <property type="match status" value="1"/>
</dbReference>
<dbReference type="KEGG" id="pmes:FX988_02247"/>
<name>A0A857JIZ6_9ALTE</name>
<sequence>MKLNNSKELADYIKLHRNKLARTQTDVAEHVGLKQKTISAIENSAGNTRIDTLFKIAHELGLSIELKPKQVNESDQKTESGWDQEW</sequence>
<evidence type="ECO:0000313" key="2">
    <source>
        <dbReference type="EMBL" id="QHJ12005.1"/>
    </source>
</evidence>
<dbReference type="Proteomes" id="UP000464524">
    <property type="component" value="Chromosome"/>
</dbReference>
<dbReference type="Gene3D" id="1.10.260.40">
    <property type="entry name" value="lambda repressor-like DNA-binding domains"/>
    <property type="match status" value="1"/>
</dbReference>
<dbReference type="EMBL" id="CP047656">
    <property type="protein sequence ID" value="QHJ12005.1"/>
    <property type="molecule type" value="Genomic_DNA"/>
</dbReference>
<dbReference type="CDD" id="cd00093">
    <property type="entry name" value="HTH_XRE"/>
    <property type="match status" value="1"/>
</dbReference>
<proteinExistence type="predicted"/>
<dbReference type="OrthoDB" id="5891007at2"/>
<keyword evidence="3" id="KW-1185">Reference proteome</keyword>
<dbReference type="AlphaFoldDB" id="A0A857JIZ6"/>
<organism evidence="2 3">
    <name type="scientific">Paraglaciecola mesophila</name>
    <dbReference type="NCBI Taxonomy" id="197222"/>
    <lineage>
        <taxon>Bacteria</taxon>
        <taxon>Pseudomonadati</taxon>
        <taxon>Pseudomonadota</taxon>
        <taxon>Gammaproteobacteria</taxon>
        <taxon>Alteromonadales</taxon>
        <taxon>Alteromonadaceae</taxon>
        <taxon>Paraglaciecola</taxon>
    </lineage>
</organism>
<dbReference type="Pfam" id="PF01381">
    <property type="entry name" value="HTH_3"/>
    <property type="match status" value="1"/>
</dbReference>
<evidence type="ECO:0000313" key="3">
    <source>
        <dbReference type="Proteomes" id="UP000464524"/>
    </source>
</evidence>